<comment type="caution">
    <text evidence="1">The sequence shown here is derived from an EMBL/GenBank/DDBJ whole genome shotgun (WGS) entry which is preliminary data.</text>
</comment>
<reference evidence="2" key="1">
    <citation type="journal article" date="2019" name="Int. J. Syst. Evol. Microbiol.">
        <title>The Global Catalogue of Microorganisms (GCM) 10K type strain sequencing project: providing services to taxonomists for standard genome sequencing and annotation.</title>
        <authorList>
            <consortium name="The Broad Institute Genomics Platform"/>
            <consortium name="The Broad Institute Genome Sequencing Center for Infectious Disease"/>
            <person name="Wu L."/>
            <person name="Ma J."/>
        </authorList>
    </citation>
    <scope>NUCLEOTIDE SEQUENCE [LARGE SCALE GENOMIC DNA]</scope>
    <source>
        <strain evidence="2">JCM 32105</strain>
    </source>
</reference>
<keyword evidence="2" id="KW-1185">Reference proteome</keyword>
<dbReference type="Proteomes" id="UP001500067">
    <property type="component" value="Unassembled WGS sequence"/>
</dbReference>
<dbReference type="SUPFAM" id="SSF47240">
    <property type="entry name" value="Ferritin-like"/>
    <property type="match status" value="1"/>
</dbReference>
<sequence>MNFKHIISEIEKTDPEVYERLSGRREMLGSFGSKVALAALPLALASMFKKAYGQSTDVVVNALNLALEFEFMQHTYYRQGTNTGSLIPAQDLPGFKIIESQEKAHVAFLEKVIAGLGGVAFRPKYYTASTTVHPYVPAAYDFTMGGKFTPFADYETFLTIAQVLEDTYIHAIHGQTETLQANNAVLSQVFALAAVEGRHAAYVRLRRRLAVGAAETPTPWIQNNIPPVPSLSFQKYYLGEDNTIQKSVDIQGLSNVYYANGAMPQVAATAAFDEPYTKENVMNLIAPFKKL</sequence>
<dbReference type="EMBL" id="BAABFA010000010">
    <property type="protein sequence ID" value="GAA4465409.1"/>
    <property type="molecule type" value="Genomic_DNA"/>
</dbReference>
<evidence type="ECO:0008006" key="3">
    <source>
        <dbReference type="Google" id="ProtNLM"/>
    </source>
</evidence>
<gene>
    <name evidence="1" type="ORF">GCM10023093_17550</name>
</gene>
<dbReference type="InterPro" id="IPR009078">
    <property type="entry name" value="Ferritin-like_SF"/>
</dbReference>
<evidence type="ECO:0000313" key="2">
    <source>
        <dbReference type="Proteomes" id="UP001500067"/>
    </source>
</evidence>
<name>A0ABP8NH82_9BACT</name>
<organism evidence="1 2">
    <name type="scientific">Nemorincola caseinilytica</name>
    <dbReference type="NCBI Taxonomy" id="2054315"/>
    <lineage>
        <taxon>Bacteria</taxon>
        <taxon>Pseudomonadati</taxon>
        <taxon>Bacteroidota</taxon>
        <taxon>Chitinophagia</taxon>
        <taxon>Chitinophagales</taxon>
        <taxon>Chitinophagaceae</taxon>
        <taxon>Nemorincola</taxon>
    </lineage>
</organism>
<proteinExistence type="predicted"/>
<dbReference type="Pfam" id="PF13668">
    <property type="entry name" value="Ferritin_2"/>
    <property type="match status" value="1"/>
</dbReference>
<protein>
    <recommendedName>
        <fullName evidence="3">Ferritin-like domain-containing protein</fullName>
    </recommendedName>
</protein>
<accession>A0ABP8NH82</accession>
<evidence type="ECO:0000313" key="1">
    <source>
        <dbReference type="EMBL" id="GAA4465409.1"/>
    </source>
</evidence>
<dbReference type="RefSeq" id="WP_345081724.1">
    <property type="nucleotide sequence ID" value="NZ_BAABFA010000010.1"/>
</dbReference>